<dbReference type="SUPFAM" id="SSF48498">
    <property type="entry name" value="Tetracyclin repressor-like, C-terminal domain"/>
    <property type="match status" value="1"/>
</dbReference>
<dbReference type="PROSITE" id="PS01081">
    <property type="entry name" value="HTH_TETR_1"/>
    <property type="match status" value="1"/>
</dbReference>
<dbReference type="InterPro" id="IPR050109">
    <property type="entry name" value="HTH-type_TetR-like_transc_reg"/>
</dbReference>
<protein>
    <submittedName>
        <fullName evidence="6">TetR/AcrR family transcriptional regulator</fullName>
    </submittedName>
</protein>
<dbReference type="SUPFAM" id="SSF46689">
    <property type="entry name" value="Homeodomain-like"/>
    <property type="match status" value="1"/>
</dbReference>
<evidence type="ECO:0000313" key="6">
    <source>
        <dbReference type="EMBL" id="MBL0886016.1"/>
    </source>
</evidence>
<dbReference type="PANTHER" id="PTHR30055:SF234">
    <property type="entry name" value="HTH-TYPE TRANSCRIPTIONAL REGULATOR BETI"/>
    <property type="match status" value="1"/>
</dbReference>
<keyword evidence="1" id="KW-0805">Transcription regulation</keyword>
<dbReference type="Proteomes" id="UP000675409">
    <property type="component" value="Unassembled WGS sequence"/>
</dbReference>
<sequence length="259" mass="28025">MVRLPRRDWWRASATGVSRCAACRPGAEARRCPRTRAAQEPRRPVRTVGKRVARAEGKHVARTVDPARHEARRLVIIDAALTVFAARGYDGATTAAICREARIGSGTLFHYFPTKLAVLLGILDQGTREVRESAAAHAGREDPLAVLLEIVGQVADEVADPRAAGFVRAAGGVMHLPEVAEALEADADAQRARIRPWVGRGQERGEVRTDLAPGRIVSWLMLLTDGFTERVAVEPGFTAPGEKDLLVATARQFLVPGHG</sequence>
<evidence type="ECO:0000256" key="1">
    <source>
        <dbReference type="ARBA" id="ARBA00023015"/>
    </source>
</evidence>
<dbReference type="PROSITE" id="PS50977">
    <property type="entry name" value="HTH_TETR_2"/>
    <property type="match status" value="1"/>
</dbReference>
<feature type="domain" description="HTH tetR-type" evidence="5">
    <location>
        <begin position="70"/>
        <end position="130"/>
    </location>
</feature>
<dbReference type="PRINTS" id="PR00455">
    <property type="entry name" value="HTHTETR"/>
</dbReference>
<comment type="caution">
    <text evidence="6">The sequence shown here is derived from an EMBL/GenBank/DDBJ whole genome shotgun (WGS) entry which is preliminary data.</text>
</comment>
<dbReference type="Pfam" id="PF00440">
    <property type="entry name" value="TetR_N"/>
    <property type="match status" value="1"/>
</dbReference>
<evidence type="ECO:0000256" key="2">
    <source>
        <dbReference type="ARBA" id="ARBA00023125"/>
    </source>
</evidence>
<dbReference type="Gene3D" id="1.10.357.10">
    <property type="entry name" value="Tetracycline Repressor, domain 2"/>
    <property type="match status" value="1"/>
</dbReference>
<dbReference type="InterPro" id="IPR036271">
    <property type="entry name" value="Tet_transcr_reg_TetR-rel_C_sf"/>
</dbReference>
<feature type="DNA-binding region" description="H-T-H motif" evidence="4">
    <location>
        <begin position="93"/>
        <end position="112"/>
    </location>
</feature>
<keyword evidence="3" id="KW-0804">Transcription</keyword>
<keyword evidence="7" id="KW-1185">Reference proteome</keyword>
<dbReference type="PANTHER" id="PTHR30055">
    <property type="entry name" value="HTH-TYPE TRANSCRIPTIONAL REGULATOR RUTR"/>
    <property type="match status" value="1"/>
</dbReference>
<reference evidence="6 7" key="1">
    <citation type="journal article" date="2021" name="Arch. Microbiol.">
        <title>Myceligenerans indicum sp. nov., an actinobacterium isolated from mangrove sediment of Sundarbans, India.</title>
        <authorList>
            <person name="Asha K."/>
            <person name="Bhadury P."/>
        </authorList>
    </citation>
    <scope>NUCLEOTIDE SEQUENCE [LARGE SCALE GENOMIC DNA]</scope>
    <source>
        <strain evidence="6 7">I2</strain>
    </source>
</reference>
<gene>
    <name evidence="6" type="ORF">HGK34_06955</name>
</gene>
<dbReference type="InterPro" id="IPR023772">
    <property type="entry name" value="DNA-bd_HTH_TetR-type_CS"/>
</dbReference>
<organism evidence="6 7">
    <name type="scientific">Myceligenerans indicum</name>
    <dbReference type="NCBI Taxonomy" id="2593663"/>
    <lineage>
        <taxon>Bacteria</taxon>
        <taxon>Bacillati</taxon>
        <taxon>Actinomycetota</taxon>
        <taxon>Actinomycetes</taxon>
        <taxon>Micrococcales</taxon>
        <taxon>Promicromonosporaceae</taxon>
        <taxon>Myceligenerans</taxon>
    </lineage>
</organism>
<accession>A0ABS1LIF8</accession>
<dbReference type="EMBL" id="JABBYC010000007">
    <property type="protein sequence ID" value="MBL0886016.1"/>
    <property type="molecule type" value="Genomic_DNA"/>
</dbReference>
<dbReference type="InterPro" id="IPR011075">
    <property type="entry name" value="TetR_C"/>
</dbReference>
<proteinExistence type="predicted"/>
<evidence type="ECO:0000259" key="5">
    <source>
        <dbReference type="PROSITE" id="PS50977"/>
    </source>
</evidence>
<dbReference type="InterPro" id="IPR009057">
    <property type="entry name" value="Homeodomain-like_sf"/>
</dbReference>
<evidence type="ECO:0000256" key="4">
    <source>
        <dbReference type="PROSITE-ProRule" id="PRU00335"/>
    </source>
</evidence>
<evidence type="ECO:0000313" key="7">
    <source>
        <dbReference type="Proteomes" id="UP000675409"/>
    </source>
</evidence>
<keyword evidence="2 4" id="KW-0238">DNA-binding</keyword>
<evidence type="ECO:0000256" key="3">
    <source>
        <dbReference type="ARBA" id="ARBA00023163"/>
    </source>
</evidence>
<name>A0ABS1LIF8_9MICO</name>
<dbReference type="InterPro" id="IPR001647">
    <property type="entry name" value="HTH_TetR"/>
</dbReference>
<dbReference type="Pfam" id="PF16859">
    <property type="entry name" value="TetR_C_11"/>
    <property type="match status" value="1"/>
</dbReference>